<gene>
    <name evidence="2" type="ORF">PHMEG_00024477</name>
</gene>
<organism evidence="2 3">
    <name type="scientific">Phytophthora megakarya</name>
    <dbReference type="NCBI Taxonomy" id="4795"/>
    <lineage>
        <taxon>Eukaryota</taxon>
        <taxon>Sar</taxon>
        <taxon>Stramenopiles</taxon>
        <taxon>Oomycota</taxon>
        <taxon>Peronosporomycetes</taxon>
        <taxon>Peronosporales</taxon>
        <taxon>Peronosporaceae</taxon>
        <taxon>Phytophthora</taxon>
    </lineage>
</organism>
<dbReference type="AlphaFoldDB" id="A0A225VFP2"/>
<feature type="compositionally biased region" description="Basic residues" evidence="1">
    <location>
        <begin position="1"/>
        <end position="17"/>
    </location>
</feature>
<accession>A0A225VFP2</accession>
<evidence type="ECO:0000313" key="2">
    <source>
        <dbReference type="EMBL" id="OWZ03739.1"/>
    </source>
</evidence>
<reference evidence="3" key="1">
    <citation type="submission" date="2017-03" db="EMBL/GenBank/DDBJ databases">
        <title>Phytopthora megakarya and P. palmivora, two closely related causual agents of cacao black pod achieved similar genome size and gene model numbers by different mechanisms.</title>
        <authorList>
            <person name="Ali S."/>
            <person name="Shao J."/>
            <person name="Larry D.J."/>
            <person name="Kronmiller B."/>
            <person name="Shen D."/>
            <person name="Strem M.D."/>
            <person name="Melnick R.L."/>
            <person name="Guiltinan M.J."/>
            <person name="Tyler B.M."/>
            <person name="Meinhardt L.W."/>
            <person name="Bailey B.A."/>
        </authorList>
    </citation>
    <scope>NUCLEOTIDE SEQUENCE [LARGE SCALE GENOMIC DNA]</scope>
    <source>
        <strain evidence="3">zdho120</strain>
    </source>
</reference>
<keyword evidence="3" id="KW-1185">Reference proteome</keyword>
<protein>
    <submittedName>
        <fullName evidence="2">Myb-like DNA-binding protein</fullName>
    </submittedName>
</protein>
<dbReference type="STRING" id="4795.A0A225VFP2"/>
<proteinExistence type="predicted"/>
<dbReference type="GO" id="GO:0003677">
    <property type="term" value="F:DNA binding"/>
    <property type="evidence" value="ECO:0007669"/>
    <property type="project" value="UniProtKB-KW"/>
</dbReference>
<comment type="caution">
    <text evidence="2">The sequence shown here is derived from an EMBL/GenBank/DDBJ whole genome shotgun (WGS) entry which is preliminary data.</text>
</comment>
<dbReference type="EMBL" id="NBNE01005352">
    <property type="protein sequence ID" value="OWZ03739.1"/>
    <property type="molecule type" value="Genomic_DNA"/>
</dbReference>
<feature type="region of interest" description="Disordered" evidence="1">
    <location>
        <begin position="1"/>
        <end position="33"/>
    </location>
</feature>
<keyword evidence="2" id="KW-0238">DNA-binding</keyword>
<feature type="compositionally biased region" description="Polar residues" evidence="1">
    <location>
        <begin position="19"/>
        <end position="31"/>
    </location>
</feature>
<dbReference type="Proteomes" id="UP000198211">
    <property type="component" value="Unassembled WGS sequence"/>
</dbReference>
<sequence>MTHAQKYRQKIQRRRRGLLTSSKRPIPSTSDIYGGIVGTEGASTLPDIPQSRPVPDILALDNLAMTAVGSAFRAFLQDSDPKLFSADTYVVDTKTFYRPHEDSTSIVL</sequence>
<evidence type="ECO:0000256" key="1">
    <source>
        <dbReference type="SAM" id="MobiDB-lite"/>
    </source>
</evidence>
<evidence type="ECO:0000313" key="3">
    <source>
        <dbReference type="Proteomes" id="UP000198211"/>
    </source>
</evidence>
<name>A0A225VFP2_9STRA</name>